<name>A0A212EH29_DANPL</name>
<evidence type="ECO:0000313" key="1">
    <source>
        <dbReference type="EMBL" id="OWR40780.1"/>
    </source>
</evidence>
<dbReference type="KEGG" id="dpl:KGM_216142A"/>
<evidence type="ECO:0000313" key="2">
    <source>
        <dbReference type="Proteomes" id="UP000007151"/>
    </source>
</evidence>
<dbReference type="Proteomes" id="UP000007151">
    <property type="component" value="Unassembled WGS sequence"/>
</dbReference>
<keyword evidence="2" id="KW-1185">Reference proteome</keyword>
<comment type="caution">
    <text evidence="1">The sequence shown here is derived from an EMBL/GenBank/DDBJ whole genome shotgun (WGS) entry which is preliminary data.</text>
</comment>
<dbReference type="InParanoid" id="A0A212EH29"/>
<dbReference type="AlphaFoldDB" id="A0A212EH29"/>
<feature type="non-terminal residue" evidence="1">
    <location>
        <position position="43"/>
    </location>
</feature>
<protein>
    <submittedName>
        <fullName evidence="1">Uncharacterized protein</fullName>
    </submittedName>
</protein>
<organism evidence="1 2">
    <name type="scientific">Danaus plexippus plexippus</name>
    <dbReference type="NCBI Taxonomy" id="278856"/>
    <lineage>
        <taxon>Eukaryota</taxon>
        <taxon>Metazoa</taxon>
        <taxon>Ecdysozoa</taxon>
        <taxon>Arthropoda</taxon>
        <taxon>Hexapoda</taxon>
        <taxon>Insecta</taxon>
        <taxon>Pterygota</taxon>
        <taxon>Neoptera</taxon>
        <taxon>Endopterygota</taxon>
        <taxon>Lepidoptera</taxon>
        <taxon>Glossata</taxon>
        <taxon>Ditrysia</taxon>
        <taxon>Papilionoidea</taxon>
        <taxon>Nymphalidae</taxon>
        <taxon>Danainae</taxon>
        <taxon>Danaini</taxon>
        <taxon>Danaina</taxon>
        <taxon>Danaus</taxon>
        <taxon>Danaus</taxon>
    </lineage>
</organism>
<sequence length="43" mass="5089">MRKKTDKSDDKMIWNENLQEGQLVFDLLVHYAAVPPHSRAYEN</sequence>
<proteinExistence type="predicted"/>
<reference evidence="1 2" key="1">
    <citation type="journal article" date="2011" name="Cell">
        <title>The monarch butterfly genome yields insights into long-distance migration.</title>
        <authorList>
            <person name="Zhan S."/>
            <person name="Merlin C."/>
            <person name="Boore J.L."/>
            <person name="Reppert S.M."/>
        </authorList>
    </citation>
    <scope>NUCLEOTIDE SEQUENCE [LARGE SCALE GENOMIC DNA]</scope>
    <source>
        <strain evidence="1">F-2</strain>
    </source>
</reference>
<dbReference type="EMBL" id="AGBW02014981">
    <property type="protein sequence ID" value="OWR40780.1"/>
    <property type="molecule type" value="Genomic_DNA"/>
</dbReference>
<gene>
    <name evidence="1" type="ORF">KGM_216142A</name>
</gene>
<accession>A0A212EH29</accession>